<dbReference type="EMBL" id="UINC01169704">
    <property type="protein sequence ID" value="SVD73379.1"/>
    <property type="molecule type" value="Genomic_DNA"/>
</dbReference>
<evidence type="ECO:0000313" key="1">
    <source>
        <dbReference type="EMBL" id="SVD73379.1"/>
    </source>
</evidence>
<dbReference type="AlphaFoldDB" id="A0A382XRB3"/>
<proteinExistence type="predicted"/>
<name>A0A382XRB3_9ZZZZ</name>
<reference evidence="1" key="1">
    <citation type="submission" date="2018-05" db="EMBL/GenBank/DDBJ databases">
        <authorList>
            <person name="Lanie J.A."/>
            <person name="Ng W.-L."/>
            <person name="Kazmierczak K.M."/>
            <person name="Andrzejewski T.M."/>
            <person name="Davidsen T.M."/>
            <person name="Wayne K.J."/>
            <person name="Tettelin H."/>
            <person name="Glass J.I."/>
            <person name="Rusch D."/>
            <person name="Podicherti R."/>
            <person name="Tsui H.-C.T."/>
            <person name="Winkler M.E."/>
        </authorList>
    </citation>
    <scope>NUCLEOTIDE SEQUENCE</scope>
</reference>
<sequence length="23" mass="2810">VPDLRAWFFTEDAYPYLPDEDSY</sequence>
<gene>
    <name evidence="1" type="ORF">METZ01_LOCUS426233</name>
</gene>
<feature type="non-terminal residue" evidence="1">
    <location>
        <position position="23"/>
    </location>
</feature>
<accession>A0A382XRB3</accession>
<organism evidence="1">
    <name type="scientific">marine metagenome</name>
    <dbReference type="NCBI Taxonomy" id="408172"/>
    <lineage>
        <taxon>unclassified sequences</taxon>
        <taxon>metagenomes</taxon>
        <taxon>ecological metagenomes</taxon>
    </lineage>
</organism>
<feature type="non-terminal residue" evidence="1">
    <location>
        <position position="1"/>
    </location>
</feature>
<protein>
    <submittedName>
        <fullName evidence="1">Uncharacterized protein</fullName>
    </submittedName>
</protein>